<protein>
    <submittedName>
        <fullName evidence="2">Uncharacterized protein</fullName>
    </submittedName>
</protein>
<sequence length="107" mass="11541">MVFNVKKSVVALGVAASLLATSFLPTEAAFAANTETAISSQRFQQLSASQSMLLNQTLSAGEIINPYIKVEDNLYKLDPAAADLVSKEVLKHIQEGLTLSMKLSRRS</sequence>
<dbReference type="RefSeq" id="WP_036679657.1">
    <property type="nucleotide sequence ID" value="NZ_JNVM01000006.1"/>
</dbReference>
<feature type="signal peptide" evidence="1">
    <location>
        <begin position="1"/>
        <end position="31"/>
    </location>
</feature>
<dbReference type="EMBL" id="JNVM01000006">
    <property type="protein sequence ID" value="KEQ26687.1"/>
    <property type="molecule type" value="Genomic_DNA"/>
</dbReference>
<feature type="chain" id="PRO_5001761416" evidence="1">
    <location>
        <begin position="32"/>
        <end position="107"/>
    </location>
</feature>
<evidence type="ECO:0000313" key="2">
    <source>
        <dbReference type="EMBL" id="KEQ26687.1"/>
    </source>
</evidence>
<keyword evidence="1" id="KW-0732">Signal</keyword>
<evidence type="ECO:0000256" key="1">
    <source>
        <dbReference type="SAM" id="SignalP"/>
    </source>
</evidence>
<reference evidence="2 3" key="1">
    <citation type="submission" date="2014-06" db="EMBL/GenBank/DDBJ databases">
        <title>Draft genome sequence of Paenibacillus sp. MSt1.</title>
        <authorList>
            <person name="Aw Y.K."/>
            <person name="Ong K.S."/>
            <person name="Gan H.M."/>
            <person name="Lee S.M."/>
        </authorList>
    </citation>
    <scope>NUCLEOTIDE SEQUENCE [LARGE SCALE GENOMIC DNA]</scope>
    <source>
        <strain evidence="2 3">MSt1</strain>
    </source>
</reference>
<evidence type="ECO:0000313" key="3">
    <source>
        <dbReference type="Proteomes" id="UP000028123"/>
    </source>
</evidence>
<comment type="caution">
    <text evidence="2">The sequence shown here is derived from an EMBL/GenBank/DDBJ whole genome shotgun (WGS) entry which is preliminary data.</text>
</comment>
<dbReference type="Proteomes" id="UP000028123">
    <property type="component" value="Unassembled WGS sequence"/>
</dbReference>
<name>A0A081P7L4_9BACL</name>
<organism evidence="2 3">
    <name type="scientific">Paenibacillus tyrfis</name>
    <dbReference type="NCBI Taxonomy" id="1501230"/>
    <lineage>
        <taxon>Bacteria</taxon>
        <taxon>Bacillati</taxon>
        <taxon>Bacillota</taxon>
        <taxon>Bacilli</taxon>
        <taxon>Bacillales</taxon>
        <taxon>Paenibacillaceae</taxon>
        <taxon>Paenibacillus</taxon>
    </lineage>
</organism>
<gene>
    <name evidence="2" type="ORF">ET33_33155</name>
</gene>
<keyword evidence="3" id="KW-1185">Reference proteome</keyword>
<dbReference type="AlphaFoldDB" id="A0A081P7L4"/>
<accession>A0A081P7L4</accession>
<proteinExistence type="predicted"/>